<organism evidence="1 2">
    <name type="scientific">Agrobacterium larrymoorei</name>
    <dbReference type="NCBI Taxonomy" id="160699"/>
    <lineage>
        <taxon>Bacteria</taxon>
        <taxon>Pseudomonadati</taxon>
        <taxon>Pseudomonadota</taxon>
        <taxon>Alphaproteobacteria</taxon>
        <taxon>Hyphomicrobiales</taxon>
        <taxon>Rhizobiaceae</taxon>
        <taxon>Rhizobium/Agrobacterium group</taxon>
        <taxon>Agrobacterium</taxon>
    </lineage>
</organism>
<proteinExistence type="predicted"/>
<name>A0ABU0UF47_9HYPH</name>
<dbReference type="EMBL" id="JAUTBL010000001">
    <property type="protein sequence ID" value="MDQ1183556.1"/>
    <property type="molecule type" value="Genomic_DNA"/>
</dbReference>
<gene>
    <name evidence="1" type="ORF">QE408_000678</name>
</gene>
<evidence type="ECO:0000313" key="1">
    <source>
        <dbReference type="EMBL" id="MDQ1183556.1"/>
    </source>
</evidence>
<sequence>MGLALKSYRAFELFLRCENCMRETSRVIDVPPGDDSPNDADELMESGFLANLSFSCGPCGHPIAQLIGIKG</sequence>
<keyword evidence="2" id="KW-1185">Reference proteome</keyword>
<dbReference type="Proteomes" id="UP001224781">
    <property type="component" value="Unassembled WGS sequence"/>
</dbReference>
<reference evidence="1 2" key="1">
    <citation type="submission" date="2023-07" db="EMBL/GenBank/DDBJ databases">
        <title>Functional and genomic diversity of the sorghum phyllosphere microbiome.</title>
        <authorList>
            <person name="Shade A."/>
        </authorList>
    </citation>
    <scope>NUCLEOTIDE SEQUENCE [LARGE SCALE GENOMIC DNA]</scope>
    <source>
        <strain evidence="1 2">SORGH_AS_1126</strain>
    </source>
</reference>
<comment type="caution">
    <text evidence="1">The sequence shown here is derived from an EMBL/GenBank/DDBJ whole genome shotgun (WGS) entry which is preliminary data.</text>
</comment>
<protein>
    <submittedName>
        <fullName evidence="1">Uncharacterized protein</fullName>
    </submittedName>
</protein>
<dbReference type="RefSeq" id="WP_306928535.1">
    <property type="nucleotide sequence ID" value="NZ_JAUTBL010000001.1"/>
</dbReference>
<accession>A0ABU0UF47</accession>
<evidence type="ECO:0000313" key="2">
    <source>
        <dbReference type="Proteomes" id="UP001224781"/>
    </source>
</evidence>